<keyword evidence="2" id="KW-1185">Reference proteome</keyword>
<evidence type="ECO:0000313" key="1">
    <source>
        <dbReference type="EMBL" id="KYN33989.1"/>
    </source>
</evidence>
<reference evidence="1 2" key="1">
    <citation type="submission" date="2016-03" db="EMBL/GenBank/DDBJ databases">
        <title>Trachymyrmex septentrionalis WGS genome.</title>
        <authorList>
            <person name="Nygaard S."/>
            <person name="Hu H."/>
            <person name="Boomsma J."/>
            <person name="Zhang G."/>
        </authorList>
    </citation>
    <scope>NUCLEOTIDE SEQUENCE [LARGE SCALE GENOMIC DNA]</scope>
    <source>
        <strain evidence="1">Tsep2-gDNA-1</strain>
        <tissue evidence="1">Whole body</tissue>
    </source>
</reference>
<gene>
    <name evidence="1" type="ORF">ALC56_11803</name>
</gene>
<accession>A0A195F1L8</accession>
<sequence length="111" mass="13042">MDEVGFRKRQVWEEHRNRQFPSFNPIELCLQLSNVMFIIQEFAVSLTVEFIHVPKCLFLINVPCFRVVDFLCRALVIDCDTEIREKSNNIMKYLECCDSSSTYCDVPTPVE</sequence>
<organism evidence="1 2">
    <name type="scientific">Trachymyrmex septentrionalis</name>
    <dbReference type="NCBI Taxonomy" id="34720"/>
    <lineage>
        <taxon>Eukaryota</taxon>
        <taxon>Metazoa</taxon>
        <taxon>Ecdysozoa</taxon>
        <taxon>Arthropoda</taxon>
        <taxon>Hexapoda</taxon>
        <taxon>Insecta</taxon>
        <taxon>Pterygota</taxon>
        <taxon>Neoptera</taxon>
        <taxon>Endopterygota</taxon>
        <taxon>Hymenoptera</taxon>
        <taxon>Apocrita</taxon>
        <taxon>Aculeata</taxon>
        <taxon>Formicoidea</taxon>
        <taxon>Formicidae</taxon>
        <taxon>Myrmicinae</taxon>
        <taxon>Trachymyrmex</taxon>
    </lineage>
</organism>
<proteinExistence type="predicted"/>
<dbReference type="AlphaFoldDB" id="A0A195F1L8"/>
<dbReference type="Proteomes" id="UP000078541">
    <property type="component" value="Unassembled WGS sequence"/>
</dbReference>
<evidence type="ECO:0000313" key="2">
    <source>
        <dbReference type="Proteomes" id="UP000078541"/>
    </source>
</evidence>
<name>A0A195F1L8_9HYME</name>
<protein>
    <submittedName>
        <fullName evidence="1">Uncharacterized protein</fullName>
    </submittedName>
</protein>
<dbReference type="EMBL" id="KQ981880">
    <property type="protein sequence ID" value="KYN33989.1"/>
    <property type="molecule type" value="Genomic_DNA"/>
</dbReference>